<gene>
    <name evidence="2" type="ORF">Syun_013841</name>
</gene>
<evidence type="ECO:0000313" key="2">
    <source>
        <dbReference type="EMBL" id="KAK9134511.1"/>
    </source>
</evidence>
<protein>
    <submittedName>
        <fullName evidence="2">Uncharacterized protein</fullName>
    </submittedName>
</protein>
<organism evidence="2 3">
    <name type="scientific">Stephania yunnanensis</name>
    <dbReference type="NCBI Taxonomy" id="152371"/>
    <lineage>
        <taxon>Eukaryota</taxon>
        <taxon>Viridiplantae</taxon>
        <taxon>Streptophyta</taxon>
        <taxon>Embryophyta</taxon>
        <taxon>Tracheophyta</taxon>
        <taxon>Spermatophyta</taxon>
        <taxon>Magnoliopsida</taxon>
        <taxon>Ranunculales</taxon>
        <taxon>Menispermaceae</taxon>
        <taxon>Menispermoideae</taxon>
        <taxon>Cissampelideae</taxon>
        <taxon>Stephania</taxon>
    </lineage>
</organism>
<name>A0AAP0JI63_9MAGN</name>
<proteinExistence type="predicted"/>
<keyword evidence="1" id="KW-0812">Transmembrane</keyword>
<accession>A0AAP0JI63</accession>
<evidence type="ECO:0000313" key="3">
    <source>
        <dbReference type="Proteomes" id="UP001420932"/>
    </source>
</evidence>
<sequence length="51" mass="5426">MFTAAPVATIMFPISPVATVLVTTALVATIYSFTSKSCIVQIMTINVYANN</sequence>
<dbReference type="AlphaFoldDB" id="A0AAP0JI63"/>
<keyword evidence="1" id="KW-1133">Transmembrane helix</keyword>
<keyword evidence="3" id="KW-1185">Reference proteome</keyword>
<reference evidence="2 3" key="1">
    <citation type="submission" date="2024-01" db="EMBL/GenBank/DDBJ databases">
        <title>Genome assemblies of Stephania.</title>
        <authorList>
            <person name="Yang L."/>
        </authorList>
    </citation>
    <scope>NUCLEOTIDE SEQUENCE [LARGE SCALE GENOMIC DNA]</scope>
    <source>
        <strain evidence="2">YNDBR</strain>
        <tissue evidence="2">Leaf</tissue>
    </source>
</reference>
<keyword evidence="1" id="KW-0472">Membrane</keyword>
<evidence type="ECO:0000256" key="1">
    <source>
        <dbReference type="SAM" id="Phobius"/>
    </source>
</evidence>
<dbReference type="EMBL" id="JBBNAF010000006">
    <property type="protein sequence ID" value="KAK9134511.1"/>
    <property type="molecule type" value="Genomic_DNA"/>
</dbReference>
<dbReference type="Proteomes" id="UP001420932">
    <property type="component" value="Unassembled WGS sequence"/>
</dbReference>
<comment type="caution">
    <text evidence="2">The sequence shown here is derived from an EMBL/GenBank/DDBJ whole genome shotgun (WGS) entry which is preliminary data.</text>
</comment>
<feature type="transmembrane region" description="Helical" evidence="1">
    <location>
        <begin position="12"/>
        <end position="33"/>
    </location>
</feature>